<gene>
    <name evidence="3" type="ORF">PVAND_015064</name>
</gene>
<accession>A0A9J6BBX3</accession>
<reference evidence="3" key="1">
    <citation type="submission" date="2021-03" db="EMBL/GenBank/DDBJ databases">
        <title>Chromosome level genome of the anhydrobiotic midge Polypedilum vanderplanki.</title>
        <authorList>
            <person name="Yoshida Y."/>
            <person name="Kikawada T."/>
            <person name="Gusev O."/>
        </authorList>
    </citation>
    <scope>NUCLEOTIDE SEQUENCE</scope>
    <source>
        <strain evidence="3">NIAS01</strain>
        <tissue evidence="3">Whole body or cell culture</tissue>
    </source>
</reference>
<dbReference type="InterPro" id="IPR056515">
    <property type="entry name" value="INO80E_N"/>
</dbReference>
<sequence>MNSWNRINTNSNGEEIDANDTDESHHELPQLSQKAQYQQLKRKLKFLIFENEFFQENLRQNQERLLKVTKDKNFLLDRLLKYEKPIGTSSDDDSTSEDETPKRKITDQKPIITGSSGLIKKRKIITIKNPQIVSRSNLDDKEAMIEKLQARDSMGSEMMTSTFSTVPQELFSNDPSLDSTTYDEI</sequence>
<dbReference type="PANTHER" id="PTHR21812:SF1">
    <property type="entry name" value="INO80 COMPLEX SUBUNIT E"/>
    <property type="match status" value="1"/>
</dbReference>
<feature type="region of interest" description="Disordered" evidence="1">
    <location>
        <begin position="86"/>
        <end position="105"/>
    </location>
</feature>
<dbReference type="PANTHER" id="PTHR21812">
    <property type="entry name" value="INO80 COMPLEX SUBUNIT E"/>
    <property type="match status" value="1"/>
</dbReference>
<dbReference type="AlphaFoldDB" id="A0A9J6BBX3"/>
<organism evidence="3 4">
    <name type="scientific">Polypedilum vanderplanki</name>
    <name type="common">Sleeping chironomid midge</name>
    <dbReference type="NCBI Taxonomy" id="319348"/>
    <lineage>
        <taxon>Eukaryota</taxon>
        <taxon>Metazoa</taxon>
        <taxon>Ecdysozoa</taxon>
        <taxon>Arthropoda</taxon>
        <taxon>Hexapoda</taxon>
        <taxon>Insecta</taxon>
        <taxon>Pterygota</taxon>
        <taxon>Neoptera</taxon>
        <taxon>Endopterygota</taxon>
        <taxon>Diptera</taxon>
        <taxon>Nematocera</taxon>
        <taxon>Chironomoidea</taxon>
        <taxon>Chironomidae</taxon>
        <taxon>Chironominae</taxon>
        <taxon>Polypedilum</taxon>
        <taxon>Polypedilum</taxon>
    </lineage>
</organism>
<evidence type="ECO:0000259" key="2">
    <source>
        <dbReference type="Pfam" id="PF24237"/>
    </source>
</evidence>
<dbReference type="Proteomes" id="UP001107558">
    <property type="component" value="Chromosome 4"/>
</dbReference>
<dbReference type="Pfam" id="PF24237">
    <property type="entry name" value="INO80E"/>
    <property type="match status" value="1"/>
</dbReference>
<feature type="region of interest" description="Disordered" evidence="1">
    <location>
        <begin position="163"/>
        <end position="185"/>
    </location>
</feature>
<comment type="caution">
    <text evidence="3">The sequence shown here is derived from an EMBL/GenBank/DDBJ whole genome shotgun (WGS) entry which is preliminary data.</text>
</comment>
<feature type="domain" description="INO80 complex subunit E N-terminal" evidence="2">
    <location>
        <begin position="34"/>
        <end position="79"/>
    </location>
</feature>
<dbReference type="InterPro" id="IPR026678">
    <property type="entry name" value="INO80E"/>
</dbReference>
<dbReference type="GO" id="GO:0006338">
    <property type="term" value="P:chromatin remodeling"/>
    <property type="evidence" value="ECO:0007669"/>
    <property type="project" value="InterPro"/>
</dbReference>
<protein>
    <recommendedName>
        <fullName evidence="2">INO80 complex subunit E N-terminal domain-containing protein</fullName>
    </recommendedName>
</protein>
<evidence type="ECO:0000313" key="3">
    <source>
        <dbReference type="EMBL" id="KAG5667064.1"/>
    </source>
</evidence>
<dbReference type="OrthoDB" id="5977486at2759"/>
<keyword evidence="4" id="KW-1185">Reference proteome</keyword>
<name>A0A9J6BBX3_POLVA</name>
<dbReference type="EMBL" id="JADBJN010000004">
    <property type="protein sequence ID" value="KAG5667064.1"/>
    <property type="molecule type" value="Genomic_DNA"/>
</dbReference>
<feature type="region of interest" description="Disordered" evidence="1">
    <location>
        <begin position="1"/>
        <end position="34"/>
    </location>
</feature>
<evidence type="ECO:0000313" key="4">
    <source>
        <dbReference type="Proteomes" id="UP001107558"/>
    </source>
</evidence>
<proteinExistence type="predicted"/>
<evidence type="ECO:0000256" key="1">
    <source>
        <dbReference type="SAM" id="MobiDB-lite"/>
    </source>
</evidence>
<feature type="compositionally biased region" description="Polar residues" evidence="1">
    <location>
        <begin position="1"/>
        <end position="13"/>
    </location>
</feature>
<dbReference type="GO" id="GO:0031011">
    <property type="term" value="C:Ino80 complex"/>
    <property type="evidence" value="ECO:0007669"/>
    <property type="project" value="InterPro"/>
</dbReference>